<dbReference type="AlphaFoldDB" id="A0A3M6WF75"/>
<dbReference type="OrthoDB" id="425354at2759"/>
<evidence type="ECO:0000313" key="2">
    <source>
        <dbReference type="EMBL" id="RMX77155.1"/>
    </source>
</evidence>
<dbReference type="VEuPathDB" id="FungiDB:BTJ68_06181"/>
<proteinExistence type="predicted"/>
<dbReference type="PANTHER" id="PTHR38115">
    <property type="entry name" value="LIPOCALIN-LIKE DOMAIN-CONTAINING PROTEIN"/>
    <property type="match status" value="1"/>
</dbReference>
<comment type="caution">
    <text evidence="2">The sequence shown here is derived from an EMBL/GenBank/DDBJ whole genome shotgun (WGS) entry which is preliminary data.</text>
</comment>
<dbReference type="InterPro" id="IPR053037">
    <property type="entry name" value="Pericyclase_pydY-like"/>
</dbReference>
<evidence type="ECO:0000313" key="3">
    <source>
        <dbReference type="Proteomes" id="UP000281245"/>
    </source>
</evidence>
<name>A0A3M6WF75_HORWE</name>
<feature type="region of interest" description="Disordered" evidence="1">
    <location>
        <begin position="17"/>
        <end position="36"/>
    </location>
</feature>
<dbReference type="PANTHER" id="PTHR38115:SF1">
    <property type="entry name" value="LIPOCALIN-LIKE DOMAIN-CONTAINING PROTEIN"/>
    <property type="match status" value="1"/>
</dbReference>
<accession>A0A3M6WF75</accession>
<reference evidence="2 3" key="1">
    <citation type="journal article" date="2018" name="BMC Genomics">
        <title>Genomic evidence for intraspecific hybridization in a clonal and extremely halotolerant yeast.</title>
        <authorList>
            <person name="Gostincar C."/>
            <person name="Stajich J.E."/>
            <person name="Zupancic J."/>
            <person name="Zalar P."/>
            <person name="Gunde-Cimerman N."/>
        </authorList>
    </citation>
    <scope>NUCLEOTIDE SEQUENCE [LARGE SCALE GENOMIC DNA]</scope>
    <source>
        <strain evidence="2 3">EXF-6656</strain>
    </source>
</reference>
<evidence type="ECO:0000256" key="1">
    <source>
        <dbReference type="SAM" id="MobiDB-lite"/>
    </source>
</evidence>
<sequence>MFARTESFVALGYNPASARSSSNFTPSDASTPPHVPASLQPRVLSSLGDLNEDAEYQAFVLINRMTDQIDSNLSTMAAPASVTIKDMTGTYTLNSKQSDSSQATLKMQGVGWLVRQAVQYSTITLHMKQYTDDKGTVHLDQESISTGNVSSVEDRELNGEWGERENKIWGKVKGTTKFRKVSELEDDYLKEGWNQETLDGEVIEAVNESCTDAWTAIQIYGFAEIDGQRKHVRRTVSKKGKQVEKITLVYDYAPQ</sequence>
<dbReference type="Proteomes" id="UP000281245">
    <property type="component" value="Unassembled WGS sequence"/>
</dbReference>
<protein>
    <submittedName>
        <fullName evidence="2">Uncharacterized protein</fullName>
    </submittedName>
</protein>
<feature type="compositionally biased region" description="Polar residues" evidence="1">
    <location>
        <begin position="17"/>
        <end position="30"/>
    </location>
</feature>
<dbReference type="EMBL" id="QWIJ01000998">
    <property type="protein sequence ID" value="RMX77155.1"/>
    <property type="molecule type" value="Genomic_DNA"/>
</dbReference>
<organism evidence="2 3">
    <name type="scientific">Hortaea werneckii</name>
    <name type="common">Black yeast</name>
    <name type="synonym">Cladosporium werneckii</name>
    <dbReference type="NCBI Taxonomy" id="91943"/>
    <lineage>
        <taxon>Eukaryota</taxon>
        <taxon>Fungi</taxon>
        <taxon>Dikarya</taxon>
        <taxon>Ascomycota</taxon>
        <taxon>Pezizomycotina</taxon>
        <taxon>Dothideomycetes</taxon>
        <taxon>Dothideomycetidae</taxon>
        <taxon>Mycosphaerellales</taxon>
        <taxon>Teratosphaeriaceae</taxon>
        <taxon>Hortaea</taxon>
    </lineage>
</organism>
<gene>
    <name evidence="2" type="ORF">D0869_10098</name>
</gene>